<feature type="signal peptide" evidence="10">
    <location>
        <begin position="1"/>
        <end position="18"/>
    </location>
</feature>
<feature type="chain" id="PRO_5043653843" description="chitinase" evidence="10">
    <location>
        <begin position="19"/>
        <end position="387"/>
    </location>
</feature>
<dbReference type="GO" id="GO:0005576">
    <property type="term" value="C:extracellular region"/>
    <property type="evidence" value="ECO:0007669"/>
    <property type="project" value="TreeGrafter"/>
</dbReference>
<organism evidence="12 13">
    <name type="scientific">Orbilia ellipsospora</name>
    <dbReference type="NCBI Taxonomy" id="2528407"/>
    <lineage>
        <taxon>Eukaryota</taxon>
        <taxon>Fungi</taxon>
        <taxon>Dikarya</taxon>
        <taxon>Ascomycota</taxon>
        <taxon>Pezizomycotina</taxon>
        <taxon>Orbiliomycetes</taxon>
        <taxon>Orbiliales</taxon>
        <taxon>Orbiliaceae</taxon>
        <taxon>Orbilia</taxon>
    </lineage>
</organism>
<comment type="similarity">
    <text evidence="9">Belongs to the glycosyl hydrolase 18 family.</text>
</comment>
<dbReference type="InterPro" id="IPR001579">
    <property type="entry name" value="Glyco_hydro_18_chit_AS"/>
</dbReference>
<keyword evidence="7" id="KW-0624">Polysaccharide degradation</keyword>
<keyword evidence="5" id="KW-0119">Carbohydrate metabolism</keyword>
<evidence type="ECO:0000256" key="10">
    <source>
        <dbReference type="SAM" id="SignalP"/>
    </source>
</evidence>
<keyword evidence="3 8" id="KW-0378">Hydrolase</keyword>
<keyword evidence="6 8" id="KW-0326">Glycosidase</keyword>
<dbReference type="InterPro" id="IPR017853">
    <property type="entry name" value="GH"/>
</dbReference>
<name>A0AAV9XCI7_9PEZI</name>
<accession>A0AAV9XCI7</accession>
<dbReference type="InterPro" id="IPR050542">
    <property type="entry name" value="Glycosyl_Hydrlase18_Chitinase"/>
</dbReference>
<evidence type="ECO:0000313" key="13">
    <source>
        <dbReference type="Proteomes" id="UP001365542"/>
    </source>
</evidence>
<dbReference type="InterPro" id="IPR001223">
    <property type="entry name" value="Glyco_hydro18_cat"/>
</dbReference>
<evidence type="ECO:0000259" key="11">
    <source>
        <dbReference type="PROSITE" id="PS51910"/>
    </source>
</evidence>
<keyword evidence="10" id="KW-0732">Signal</keyword>
<dbReference type="SUPFAM" id="SSF51445">
    <property type="entry name" value="(Trans)glycosidases"/>
    <property type="match status" value="1"/>
</dbReference>
<reference evidence="12 13" key="1">
    <citation type="submission" date="2019-10" db="EMBL/GenBank/DDBJ databases">
        <authorList>
            <person name="Palmer J.M."/>
        </authorList>
    </citation>
    <scope>NUCLEOTIDE SEQUENCE [LARGE SCALE GENOMIC DNA]</scope>
    <source>
        <strain evidence="12 13">TWF694</strain>
    </source>
</reference>
<dbReference type="GO" id="GO:0008843">
    <property type="term" value="F:endochitinase activity"/>
    <property type="evidence" value="ECO:0007669"/>
    <property type="project" value="UniProtKB-EC"/>
</dbReference>
<dbReference type="AlphaFoldDB" id="A0AAV9XCI7"/>
<protein>
    <recommendedName>
        <fullName evidence="2">chitinase</fullName>
        <ecNumber evidence="2">3.2.1.14</ecNumber>
    </recommendedName>
</protein>
<dbReference type="Pfam" id="PF00704">
    <property type="entry name" value="Glyco_hydro_18"/>
    <property type="match status" value="1"/>
</dbReference>
<comment type="caution">
    <text evidence="12">The sequence shown here is derived from an EMBL/GenBank/DDBJ whole genome shotgun (WGS) entry which is preliminary data.</text>
</comment>
<evidence type="ECO:0000313" key="12">
    <source>
        <dbReference type="EMBL" id="KAK6538717.1"/>
    </source>
</evidence>
<evidence type="ECO:0000256" key="7">
    <source>
        <dbReference type="ARBA" id="ARBA00023326"/>
    </source>
</evidence>
<comment type="catalytic activity">
    <reaction evidence="1">
        <text>Random endo-hydrolysis of N-acetyl-beta-D-glucosaminide (1-&gt;4)-beta-linkages in chitin and chitodextrins.</text>
        <dbReference type="EC" id="3.2.1.14"/>
    </reaction>
</comment>
<dbReference type="PROSITE" id="PS01095">
    <property type="entry name" value="GH18_1"/>
    <property type="match status" value="1"/>
</dbReference>
<feature type="domain" description="GH18" evidence="11">
    <location>
        <begin position="39"/>
        <end position="328"/>
    </location>
</feature>
<dbReference type="Gene3D" id="3.20.20.80">
    <property type="entry name" value="Glycosidases"/>
    <property type="match status" value="1"/>
</dbReference>
<evidence type="ECO:0000256" key="1">
    <source>
        <dbReference type="ARBA" id="ARBA00000822"/>
    </source>
</evidence>
<keyword evidence="4" id="KW-0146">Chitin degradation</keyword>
<dbReference type="GO" id="GO:0006032">
    <property type="term" value="P:chitin catabolic process"/>
    <property type="evidence" value="ECO:0007669"/>
    <property type="project" value="UniProtKB-KW"/>
</dbReference>
<evidence type="ECO:0000256" key="9">
    <source>
        <dbReference type="RuleBase" id="RU004453"/>
    </source>
</evidence>
<dbReference type="PROSITE" id="PS51910">
    <property type="entry name" value="GH18_2"/>
    <property type="match status" value="1"/>
</dbReference>
<dbReference type="GO" id="GO:0000272">
    <property type="term" value="P:polysaccharide catabolic process"/>
    <property type="evidence" value="ECO:0007669"/>
    <property type="project" value="UniProtKB-KW"/>
</dbReference>
<sequence>MRLPLLLSLCFIPSFCAAVAIWPPPPPPPPPKPPILAHGRSQVYVQTFTTPDGQPINLLQLLNQRTRVTHIYLASMHINEDPNDIHMNDYPPSAPLFDFVWPQVKKLQQNGVKVMMMLGGAAPGSYVRLSGTDEQFETYYRPLLAILRKYKIDGLDLDIEEWVDISVPLRLLRRLDKDLGPNFILTMAPVASGLLPQYAYSLSGFDYLELDKQAVSRTRPGGKLVNWYNCQFYNGWGDATSQEFYNSIAGPGGAFDPSRVVLGVLVNPDLGWGYVPVAQLTDVIHQLRTTYPTFGGVIGWEYFDAGLSEGITEPALWVKAISNALFNPLTPVSVDHSTSNKPKISPPWPGPMNTLQGKGVGYFPALRALNMTGGDLGRAESLVLPGH</sequence>
<evidence type="ECO:0000256" key="4">
    <source>
        <dbReference type="ARBA" id="ARBA00023024"/>
    </source>
</evidence>
<dbReference type="EC" id="3.2.1.14" evidence="2"/>
<evidence type="ECO:0000256" key="8">
    <source>
        <dbReference type="RuleBase" id="RU000489"/>
    </source>
</evidence>
<evidence type="ECO:0000256" key="5">
    <source>
        <dbReference type="ARBA" id="ARBA00023277"/>
    </source>
</evidence>
<evidence type="ECO:0000256" key="3">
    <source>
        <dbReference type="ARBA" id="ARBA00022801"/>
    </source>
</evidence>
<keyword evidence="13" id="KW-1185">Reference proteome</keyword>
<evidence type="ECO:0000256" key="6">
    <source>
        <dbReference type="ARBA" id="ARBA00023295"/>
    </source>
</evidence>
<dbReference type="Proteomes" id="UP001365542">
    <property type="component" value="Unassembled WGS sequence"/>
</dbReference>
<evidence type="ECO:0000256" key="2">
    <source>
        <dbReference type="ARBA" id="ARBA00012729"/>
    </source>
</evidence>
<dbReference type="EMBL" id="JAVHJO010000007">
    <property type="protein sequence ID" value="KAK6538717.1"/>
    <property type="molecule type" value="Genomic_DNA"/>
</dbReference>
<proteinExistence type="inferred from homology"/>
<gene>
    <name evidence="12" type="ORF">TWF694_010292</name>
</gene>
<dbReference type="PANTHER" id="PTHR45708">
    <property type="entry name" value="ENDOCHITINASE"/>
    <property type="match status" value="1"/>
</dbReference>
<dbReference type="PANTHER" id="PTHR45708:SF60">
    <property type="entry name" value="III CHITINASE, PUTATIVE (AFU_ORTHOLOGUE AFUA_5G03850)-RELATED"/>
    <property type="match status" value="1"/>
</dbReference>